<comment type="subcellular location">
    <subcellularLocation>
        <location evidence="4">Periplasm</location>
    </subcellularLocation>
</comment>
<feature type="compositionally biased region" description="Pro residues" evidence="5">
    <location>
        <begin position="203"/>
        <end position="213"/>
    </location>
</feature>
<name>A0A0G3BK39_9BURK</name>
<comment type="subunit">
    <text evidence="4">Component of the lipopolysaccharide transport and assembly complex.</text>
</comment>
<accession>A0A0G3BK39</accession>
<evidence type="ECO:0000256" key="2">
    <source>
        <dbReference type="ARBA" id="ARBA00022729"/>
    </source>
</evidence>
<evidence type="ECO:0000256" key="1">
    <source>
        <dbReference type="ARBA" id="ARBA00022448"/>
    </source>
</evidence>
<keyword evidence="2" id="KW-0732">Signal</keyword>
<evidence type="ECO:0000313" key="8">
    <source>
        <dbReference type="Proteomes" id="UP000035352"/>
    </source>
</evidence>
<evidence type="ECO:0000256" key="4">
    <source>
        <dbReference type="HAMAP-Rule" id="MF_01914"/>
    </source>
</evidence>
<gene>
    <name evidence="4 7" type="primary">lptA</name>
    <name evidence="7" type="ORF">AAW51_0214</name>
</gene>
<dbReference type="PANTHER" id="PTHR36504:SF1">
    <property type="entry name" value="LIPOPOLYSACCHARIDE EXPORT SYSTEM PROTEIN LPTA"/>
    <property type="match status" value="1"/>
</dbReference>
<dbReference type="InterPro" id="IPR052037">
    <property type="entry name" value="LPS_export_LptA"/>
</dbReference>
<dbReference type="PATRIC" id="fig|413882.6.peg.221"/>
<dbReference type="KEGG" id="pbh:AAW51_0214"/>
<dbReference type="Gene3D" id="2.60.450.10">
    <property type="entry name" value="Lipopolysaccharide (LPS) transport protein A like domain"/>
    <property type="match status" value="1"/>
</dbReference>
<dbReference type="Proteomes" id="UP000035352">
    <property type="component" value="Chromosome"/>
</dbReference>
<dbReference type="NCBIfam" id="TIGR03002">
    <property type="entry name" value="outer_YhbN_LptA"/>
    <property type="match status" value="1"/>
</dbReference>
<dbReference type="PANTHER" id="PTHR36504">
    <property type="entry name" value="LIPOPOLYSACCHARIDE EXPORT SYSTEM PROTEIN LPTA"/>
    <property type="match status" value="1"/>
</dbReference>
<dbReference type="InterPro" id="IPR014340">
    <property type="entry name" value="LptA"/>
</dbReference>
<dbReference type="GO" id="GO:0017089">
    <property type="term" value="F:glycolipid transfer activity"/>
    <property type="evidence" value="ECO:0007669"/>
    <property type="project" value="TreeGrafter"/>
</dbReference>
<protein>
    <recommendedName>
        <fullName evidence="4">Lipopolysaccharide export system protein LptA</fullName>
    </recommendedName>
</protein>
<reference evidence="7 8" key="1">
    <citation type="submission" date="2015-05" db="EMBL/GenBank/DDBJ databases">
        <authorList>
            <person name="Tang B."/>
            <person name="Yu Y."/>
        </authorList>
    </citation>
    <scope>NUCLEOTIDE SEQUENCE [LARGE SCALE GENOMIC DNA]</scope>
    <source>
        <strain evidence="7 8">DSM 7029</strain>
    </source>
</reference>
<dbReference type="GO" id="GO:0009279">
    <property type="term" value="C:cell outer membrane"/>
    <property type="evidence" value="ECO:0007669"/>
    <property type="project" value="TreeGrafter"/>
</dbReference>
<dbReference type="InterPro" id="IPR005653">
    <property type="entry name" value="OstA-like_N"/>
</dbReference>
<feature type="domain" description="Organic solvent tolerance-like N-terminal" evidence="6">
    <location>
        <begin position="65"/>
        <end position="179"/>
    </location>
</feature>
<dbReference type="EMBL" id="CP011371">
    <property type="protein sequence ID" value="AKJ26905.1"/>
    <property type="molecule type" value="Genomic_DNA"/>
</dbReference>
<evidence type="ECO:0000313" key="7">
    <source>
        <dbReference type="EMBL" id="AKJ26905.1"/>
    </source>
</evidence>
<feature type="region of interest" description="Disordered" evidence="5">
    <location>
        <begin position="186"/>
        <end position="221"/>
    </location>
</feature>
<dbReference type="GO" id="GO:0030288">
    <property type="term" value="C:outer membrane-bounded periplasmic space"/>
    <property type="evidence" value="ECO:0007669"/>
    <property type="project" value="TreeGrafter"/>
</dbReference>
<keyword evidence="3 4" id="KW-0574">Periplasm</keyword>
<dbReference type="GO" id="GO:0015920">
    <property type="term" value="P:lipopolysaccharide transport"/>
    <property type="evidence" value="ECO:0007669"/>
    <property type="project" value="UniProtKB-UniRule"/>
</dbReference>
<sequence length="221" mass="23663">MSRYCKFHAFMSPISARRKALFPSLAPVARAPRRPALWLLCAALAAGVTGAQAEKADRNKPLNFSADNLRYDDVKQTNVLTGNVQITKGSMVMRAARVEVRQTPDGYQSALGLGSGKPAYFRQKRDALDEFIEGEAERIEYDGKSDLLRLTGGAVIRRYRGDTVADEVAGQVITYNNAAEVFTVDGTATGTPGGRVRGVLSPKPQPATAPAPAPGASRDGP</sequence>
<organism evidence="7 8">
    <name type="scientific">Caldimonas brevitalea</name>
    <dbReference type="NCBI Taxonomy" id="413882"/>
    <lineage>
        <taxon>Bacteria</taxon>
        <taxon>Pseudomonadati</taxon>
        <taxon>Pseudomonadota</taxon>
        <taxon>Betaproteobacteria</taxon>
        <taxon>Burkholderiales</taxon>
        <taxon>Sphaerotilaceae</taxon>
        <taxon>Caldimonas</taxon>
    </lineage>
</organism>
<dbReference type="Pfam" id="PF03968">
    <property type="entry name" value="LptD_N"/>
    <property type="match status" value="1"/>
</dbReference>
<dbReference type="STRING" id="413882.AAW51_0214"/>
<keyword evidence="8" id="KW-1185">Reference proteome</keyword>
<evidence type="ECO:0000256" key="5">
    <source>
        <dbReference type="SAM" id="MobiDB-lite"/>
    </source>
</evidence>
<comment type="function">
    <text evidence="4">Involved in the assembly of lipopolysaccharide (LPS). Required for the translocation of LPS from the inner membrane to the outer membrane.</text>
</comment>
<dbReference type="AlphaFoldDB" id="A0A0G3BK39"/>
<dbReference type="GO" id="GO:0043165">
    <property type="term" value="P:Gram-negative-bacterium-type cell outer membrane assembly"/>
    <property type="evidence" value="ECO:0007669"/>
    <property type="project" value="UniProtKB-UniRule"/>
</dbReference>
<evidence type="ECO:0000259" key="6">
    <source>
        <dbReference type="Pfam" id="PF03968"/>
    </source>
</evidence>
<dbReference type="GO" id="GO:0001530">
    <property type="term" value="F:lipopolysaccharide binding"/>
    <property type="evidence" value="ECO:0007669"/>
    <property type="project" value="InterPro"/>
</dbReference>
<evidence type="ECO:0000256" key="3">
    <source>
        <dbReference type="ARBA" id="ARBA00022764"/>
    </source>
</evidence>
<comment type="similarity">
    <text evidence="4">Belongs to the LptA family.</text>
</comment>
<dbReference type="HAMAP" id="MF_01914">
    <property type="entry name" value="LPS_assembly_LptA"/>
    <property type="match status" value="1"/>
</dbReference>
<proteinExistence type="inferred from homology"/>
<keyword evidence="1 4" id="KW-0813">Transport</keyword>